<protein>
    <recommendedName>
        <fullName evidence="3">Reverse transcriptase domain-containing protein</fullName>
    </recommendedName>
</protein>
<dbReference type="Proteomes" id="UP000499080">
    <property type="component" value="Unassembled WGS sequence"/>
</dbReference>
<accession>A0A4Y2EQ36</accession>
<keyword evidence="2" id="KW-1185">Reference proteome</keyword>
<dbReference type="EMBL" id="BGPR01170860">
    <property type="protein sequence ID" value="GBM30278.1"/>
    <property type="molecule type" value="Genomic_DNA"/>
</dbReference>
<evidence type="ECO:0008006" key="3">
    <source>
        <dbReference type="Google" id="ProtNLM"/>
    </source>
</evidence>
<evidence type="ECO:0000313" key="1">
    <source>
        <dbReference type="EMBL" id="GBM30278.1"/>
    </source>
</evidence>
<gene>
    <name evidence="1" type="ORF">AVEN_178528_1</name>
</gene>
<sequence>MQVPIRNLPKKWRKCLVKVISKHFERFFRCKFRVHDVEINGGFSSCKSQTAIQKIKHWSDFNGFNFSASKSSGVHFCRKRGLHLDPEIEMDGRIIQIENKVRFLGILFDRKLAFLSHVKYLRKRCERALNILKVLSNTSWGADRLSLQRYISSHYPLQTRLR</sequence>
<dbReference type="OrthoDB" id="6436497at2759"/>
<reference evidence="1 2" key="1">
    <citation type="journal article" date="2019" name="Sci. Rep.">
        <title>Orb-weaving spider Araneus ventricosus genome elucidates the spidroin gene catalogue.</title>
        <authorList>
            <person name="Kono N."/>
            <person name="Nakamura H."/>
            <person name="Ohtoshi R."/>
            <person name="Moran D.A.P."/>
            <person name="Shinohara A."/>
            <person name="Yoshida Y."/>
            <person name="Fujiwara M."/>
            <person name="Mori M."/>
            <person name="Tomita M."/>
            <person name="Arakawa K."/>
        </authorList>
    </citation>
    <scope>NUCLEOTIDE SEQUENCE [LARGE SCALE GENOMIC DNA]</scope>
</reference>
<dbReference type="AlphaFoldDB" id="A0A4Y2EQ36"/>
<comment type="caution">
    <text evidence="1">The sequence shown here is derived from an EMBL/GenBank/DDBJ whole genome shotgun (WGS) entry which is preliminary data.</text>
</comment>
<evidence type="ECO:0000313" key="2">
    <source>
        <dbReference type="Proteomes" id="UP000499080"/>
    </source>
</evidence>
<organism evidence="1 2">
    <name type="scientific">Araneus ventricosus</name>
    <name type="common">Orbweaver spider</name>
    <name type="synonym">Epeira ventricosa</name>
    <dbReference type="NCBI Taxonomy" id="182803"/>
    <lineage>
        <taxon>Eukaryota</taxon>
        <taxon>Metazoa</taxon>
        <taxon>Ecdysozoa</taxon>
        <taxon>Arthropoda</taxon>
        <taxon>Chelicerata</taxon>
        <taxon>Arachnida</taxon>
        <taxon>Araneae</taxon>
        <taxon>Araneomorphae</taxon>
        <taxon>Entelegynae</taxon>
        <taxon>Araneoidea</taxon>
        <taxon>Araneidae</taxon>
        <taxon>Araneus</taxon>
    </lineage>
</organism>
<proteinExistence type="predicted"/>
<name>A0A4Y2EQ36_ARAVE</name>